<protein>
    <submittedName>
        <fullName evidence="1">Uncharacterized protein</fullName>
    </submittedName>
</protein>
<proteinExistence type="predicted"/>
<sequence>MSSEKGEWQAFSIQSEEFPYIVVREVSQRHVEPAISSSRLQADACVSDKTIVSSRSLMEALKTIMETTFTTNNIIGK</sequence>
<accession>A0A077QS76</accession>
<reference evidence="1" key="1">
    <citation type="journal article" date="2014" name="Genome Biol. Evol.">
        <title>Gene Loss Rather Than Gene Gain Is Associated with a Host Jump from Monocots to Dicots in the Smut Fungus Melanopsichium pennsylvanicum.</title>
        <authorList>
            <person name="Sharma R."/>
            <person name="Mishra B."/>
            <person name="Runge F."/>
            <person name="Thines M."/>
        </authorList>
    </citation>
    <scope>NUCLEOTIDE SEQUENCE</scope>
    <source>
        <strain evidence="1">4</strain>
    </source>
</reference>
<evidence type="ECO:0000313" key="1">
    <source>
        <dbReference type="EMBL" id="CDI52410.1"/>
    </source>
</evidence>
<name>A0A077QS76_9BASI</name>
<dbReference type="AlphaFoldDB" id="A0A077QS76"/>
<dbReference type="EMBL" id="HG529538">
    <property type="protein sequence ID" value="CDI52410.1"/>
    <property type="molecule type" value="Genomic_DNA"/>
</dbReference>
<organism evidence="1">
    <name type="scientific">Melanopsichium pennsylvanicum 4</name>
    <dbReference type="NCBI Taxonomy" id="1398559"/>
    <lineage>
        <taxon>Eukaryota</taxon>
        <taxon>Fungi</taxon>
        <taxon>Dikarya</taxon>
        <taxon>Basidiomycota</taxon>
        <taxon>Ustilaginomycotina</taxon>
        <taxon>Ustilaginomycetes</taxon>
        <taxon>Ustilaginales</taxon>
        <taxon>Ustilaginaceae</taxon>
        <taxon>Melanopsichium</taxon>
    </lineage>
</organism>